<dbReference type="PANTHER" id="PTHR18934:SF95">
    <property type="entry name" value="ATP-DEPENDENT RNA HELICASE DHX15"/>
    <property type="match status" value="1"/>
</dbReference>
<dbReference type="SUPFAM" id="SSF57850">
    <property type="entry name" value="RING/U-box"/>
    <property type="match status" value="1"/>
</dbReference>
<dbReference type="SUPFAM" id="SSF57845">
    <property type="entry name" value="B-box zinc-binding domain"/>
    <property type="match status" value="1"/>
</dbReference>
<keyword evidence="4" id="KW-0547">Nucleotide-binding</keyword>
<evidence type="ECO:0000256" key="1">
    <source>
        <dbReference type="ARBA" id="ARBA00012552"/>
    </source>
</evidence>
<dbReference type="CDD" id="cd16594">
    <property type="entry name" value="RING-HC_TRIM7-like_C-IV"/>
    <property type="match status" value="1"/>
</dbReference>
<dbReference type="Gene3D" id="3.30.160.60">
    <property type="entry name" value="Classic Zinc Finger"/>
    <property type="match status" value="1"/>
</dbReference>
<dbReference type="InterPro" id="IPR017907">
    <property type="entry name" value="Znf_RING_CS"/>
</dbReference>
<dbReference type="PROSITE" id="PS51192">
    <property type="entry name" value="HELICASE_ATP_BIND_1"/>
    <property type="match status" value="1"/>
</dbReference>
<dbReference type="InterPro" id="IPR011545">
    <property type="entry name" value="DEAD/DEAH_box_helicase_dom"/>
</dbReference>
<keyword evidence="4" id="KW-0067">ATP-binding</keyword>
<evidence type="ECO:0000259" key="11">
    <source>
        <dbReference type="PROSITE" id="PS51192"/>
    </source>
</evidence>
<keyword evidence="2" id="KW-0479">Metal-binding</keyword>
<evidence type="ECO:0000313" key="13">
    <source>
        <dbReference type="RefSeq" id="XP_015284011.1"/>
    </source>
</evidence>
<comment type="catalytic activity">
    <reaction evidence="6">
        <text>ATP + H2O = ADP + phosphate + H(+)</text>
        <dbReference type="Rhea" id="RHEA:13065"/>
        <dbReference type="ChEBI" id="CHEBI:15377"/>
        <dbReference type="ChEBI" id="CHEBI:15378"/>
        <dbReference type="ChEBI" id="CHEBI:30616"/>
        <dbReference type="ChEBI" id="CHEBI:43474"/>
        <dbReference type="ChEBI" id="CHEBI:456216"/>
        <dbReference type="EC" id="3.6.4.13"/>
    </reaction>
</comment>
<dbReference type="PROSITE" id="PS50089">
    <property type="entry name" value="ZF_RING_2"/>
    <property type="match status" value="1"/>
</dbReference>
<evidence type="ECO:0000256" key="6">
    <source>
        <dbReference type="ARBA" id="ARBA00047984"/>
    </source>
</evidence>
<evidence type="ECO:0000256" key="4">
    <source>
        <dbReference type="ARBA" id="ARBA00022806"/>
    </source>
</evidence>
<dbReference type="SMART" id="SM00184">
    <property type="entry name" value="RING"/>
    <property type="match status" value="1"/>
</dbReference>
<evidence type="ECO:0000256" key="8">
    <source>
        <dbReference type="SAM" id="MobiDB-lite"/>
    </source>
</evidence>
<dbReference type="Gene3D" id="3.30.40.10">
    <property type="entry name" value="Zinc/RING finger domain, C3HC4 (zinc finger)"/>
    <property type="match status" value="1"/>
</dbReference>
<keyword evidence="3 7" id="KW-0863">Zinc-finger</keyword>
<dbReference type="SMART" id="SM00336">
    <property type="entry name" value="BBOX"/>
    <property type="match status" value="1"/>
</dbReference>
<dbReference type="Gene3D" id="3.40.50.300">
    <property type="entry name" value="P-loop containing nucleotide triphosphate hydrolases"/>
    <property type="match status" value="2"/>
</dbReference>
<sequence>MAAAGGHLQELCEALTCPICLDFFRDPVSIPECGHSFCRACLASGWGESSGASEPSRCPQCRETVRQRNLVPNRQLANVVGRLKKISLRSGNGEAAEEEGVCGRHQEALNLFCRNEETLLCERLEEHQGHEVVLAQEASQQHKDVRSTLQRCQEEEEKFEDPVAFPPQLKWRIWDISCLDFLLKVVAKQFKAHTTRYYGILKKRLQLPVWEYKERFTNILTRHQCFVLVGETGSGKTTQIPQWCVDYMRSLLGPRRGVACTQPRRVAAMSVARRVADEMDVMLGEEVGYSIRFENCSSAKTILKYITDGMLLREAMNDPLLERYGVIILDEAHGRTLATDILMGLLKEVVRQRSDLKVIVMSATLDARKFQIYFDNCPLLTIPGRTHPVEIFYTPEPERDYFEAAIRTVIQIHMCEEVEGDLLLFLTSEEEINEACKRIKCEIDGLGPEVGDIKIIPLYSTLPPEQQQRIFEPPPSKKPNAACLGV</sequence>
<dbReference type="EC" id="3.6.4.13" evidence="1"/>
<dbReference type="GeneID" id="107125052"/>
<gene>
    <name evidence="13" type="primary">LOC107125052</name>
</gene>
<reference evidence="13" key="1">
    <citation type="submission" date="2025-08" db="UniProtKB">
        <authorList>
            <consortium name="RefSeq"/>
        </authorList>
    </citation>
    <scope>IDENTIFICATION</scope>
</reference>
<dbReference type="PROSITE" id="PS00518">
    <property type="entry name" value="ZF_RING_1"/>
    <property type="match status" value="1"/>
</dbReference>
<evidence type="ECO:0000256" key="5">
    <source>
        <dbReference type="ARBA" id="ARBA00022833"/>
    </source>
</evidence>
<accession>A0ABM1LDH4</accession>
<dbReference type="SMART" id="SM00487">
    <property type="entry name" value="DEXDc"/>
    <property type="match status" value="1"/>
</dbReference>
<keyword evidence="12" id="KW-1185">Reference proteome</keyword>
<feature type="domain" description="Helicase ATP-binding" evidence="11">
    <location>
        <begin position="217"/>
        <end position="383"/>
    </location>
</feature>
<dbReference type="PROSITE" id="PS50119">
    <property type="entry name" value="ZF_BBOX"/>
    <property type="match status" value="1"/>
</dbReference>
<evidence type="ECO:0000259" key="10">
    <source>
        <dbReference type="PROSITE" id="PS50119"/>
    </source>
</evidence>
<keyword evidence="4" id="KW-0378">Hydrolase</keyword>
<evidence type="ECO:0000256" key="3">
    <source>
        <dbReference type="ARBA" id="ARBA00022771"/>
    </source>
</evidence>
<dbReference type="InterPro" id="IPR013083">
    <property type="entry name" value="Znf_RING/FYVE/PHD"/>
</dbReference>
<evidence type="ECO:0000259" key="9">
    <source>
        <dbReference type="PROSITE" id="PS50089"/>
    </source>
</evidence>
<dbReference type="Proteomes" id="UP000694871">
    <property type="component" value="Unplaced"/>
</dbReference>
<feature type="region of interest" description="Disordered" evidence="8">
    <location>
        <begin position="467"/>
        <end position="486"/>
    </location>
</feature>
<dbReference type="RefSeq" id="XP_015284011.1">
    <property type="nucleotide sequence ID" value="XM_015428525.1"/>
</dbReference>
<organism evidence="12 13">
    <name type="scientific">Gekko japonicus</name>
    <name type="common">Schlegel's Japanese gecko</name>
    <dbReference type="NCBI Taxonomy" id="146911"/>
    <lineage>
        <taxon>Eukaryota</taxon>
        <taxon>Metazoa</taxon>
        <taxon>Chordata</taxon>
        <taxon>Craniata</taxon>
        <taxon>Vertebrata</taxon>
        <taxon>Euteleostomi</taxon>
        <taxon>Lepidosauria</taxon>
        <taxon>Squamata</taxon>
        <taxon>Bifurcata</taxon>
        <taxon>Gekkota</taxon>
        <taxon>Gekkonidae</taxon>
        <taxon>Gekkoninae</taxon>
        <taxon>Gekko</taxon>
    </lineage>
</organism>
<feature type="domain" description="B box-type" evidence="10">
    <location>
        <begin position="97"/>
        <end position="141"/>
    </location>
</feature>
<dbReference type="InterPro" id="IPR000315">
    <property type="entry name" value="Znf_B-box"/>
</dbReference>
<evidence type="ECO:0000313" key="12">
    <source>
        <dbReference type="Proteomes" id="UP000694871"/>
    </source>
</evidence>
<keyword evidence="4" id="KW-0347">Helicase</keyword>
<protein>
    <recommendedName>
        <fullName evidence="1">RNA helicase</fullName>
        <ecNumber evidence="1">3.6.4.13</ecNumber>
    </recommendedName>
</protein>
<dbReference type="Pfam" id="PF15227">
    <property type="entry name" value="zf-C3HC4_4"/>
    <property type="match status" value="1"/>
</dbReference>
<evidence type="ECO:0000256" key="7">
    <source>
        <dbReference type="PROSITE-ProRule" id="PRU00024"/>
    </source>
</evidence>
<keyword evidence="5" id="KW-0862">Zinc</keyword>
<dbReference type="PANTHER" id="PTHR18934">
    <property type="entry name" value="ATP-DEPENDENT RNA HELICASE"/>
    <property type="match status" value="1"/>
</dbReference>
<dbReference type="Pfam" id="PF00270">
    <property type="entry name" value="DEAD"/>
    <property type="match status" value="1"/>
</dbReference>
<dbReference type="Pfam" id="PF00643">
    <property type="entry name" value="zf-B_box"/>
    <property type="match status" value="1"/>
</dbReference>
<dbReference type="InterPro" id="IPR001841">
    <property type="entry name" value="Znf_RING"/>
</dbReference>
<feature type="domain" description="RING-type" evidence="9">
    <location>
        <begin position="17"/>
        <end position="62"/>
    </location>
</feature>
<proteinExistence type="predicted"/>
<dbReference type="InterPro" id="IPR027417">
    <property type="entry name" value="P-loop_NTPase"/>
</dbReference>
<dbReference type="SUPFAM" id="SSF52540">
    <property type="entry name" value="P-loop containing nucleoside triphosphate hydrolases"/>
    <property type="match status" value="1"/>
</dbReference>
<dbReference type="InterPro" id="IPR044756">
    <property type="entry name" value="DHX15_DEXHc"/>
</dbReference>
<name>A0ABM1LDH4_GEKJA</name>
<evidence type="ECO:0000256" key="2">
    <source>
        <dbReference type="ARBA" id="ARBA00022723"/>
    </source>
</evidence>
<dbReference type="InterPro" id="IPR014001">
    <property type="entry name" value="Helicase_ATP-bd"/>
</dbReference>
<dbReference type="CDD" id="cd17973">
    <property type="entry name" value="DEXHc_DHX15"/>
    <property type="match status" value="1"/>
</dbReference>